<dbReference type="PANTHER" id="PTHR33592:SF3">
    <property type="entry name" value="TRANSMEMBRANE PROTEIN"/>
    <property type="match status" value="1"/>
</dbReference>
<evidence type="ECO:0000313" key="2">
    <source>
        <dbReference type="Proteomes" id="UP001141552"/>
    </source>
</evidence>
<dbReference type="AlphaFoldDB" id="A0A9Q0FDJ6"/>
<comment type="caution">
    <text evidence="1">The sequence shown here is derived from an EMBL/GenBank/DDBJ whole genome shotgun (WGS) entry which is preliminary data.</text>
</comment>
<organism evidence="1 2">
    <name type="scientific">Turnera subulata</name>
    <dbReference type="NCBI Taxonomy" id="218843"/>
    <lineage>
        <taxon>Eukaryota</taxon>
        <taxon>Viridiplantae</taxon>
        <taxon>Streptophyta</taxon>
        <taxon>Embryophyta</taxon>
        <taxon>Tracheophyta</taxon>
        <taxon>Spermatophyta</taxon>
        <taxon>Magnoliopsida</taxon>
        <taxon>eudicotyledons</taxon>
        <taxon>Gunneridae</taxon>
        <taxon>Pentapetalae</taxon>
        <taxon>rosids</taxon>
        <taxon>fabids</taxon>
        <taxon>Malpighiales</taxon>
        <taxon>Passifloraceae</taxon>
        <taxon>Turnera</taxon>
    </lineage>
</organism>
<keyword evidence="2" id="KW-1185">Reference proteome</keyword>
<gene>
    <name evidence="1" type="ORF">Tsubulata_026268</name>
</gene>
<dbReference type="Proteomes" id="UP001141552">
    <property type="component" value="Unassembled WGS sequence"/>
</dbReference>
<accession>A0A9Q0FDJ6</accession>
<dbReference type="PANTHER" id="PTHR33592">
    <property type="entry name" value="TRANSMEMBRANE PROTEIN"/>
    <property type="match status" value="1"/>
</dbReference>
<reference evidence="1" key="1">
    <citation type="submission" date="2022-02" db="EMBL/GenBank/DDBJ databases">
        <authorList>
            <person name="Henning P.M."/>
            <person name="McCubbin A.G."/>
            <person name="Shore J.S."/>
        </authorList>
    </citation>
    <scope>NUCLEOTIDE SEQUENCE</scope>
    <source>
        <strain evidence="1">F60SS</strain>
        <tissue evidence="1">Leaves</tissue>
    </source>
</reference>
<dbReference type="EMBL" id="JAKUCV010005888">
    <property type="protein sequence ID" value="KAJ4829508.1"/>
    <property type="molecule type" value="Genomic_DNA"/>
</dbReference>
<name>A0A9Q0FDJ6_9ROSI</name>
<sequence>MAFLQNKNYLITLLFISSIFLASLQLGASRPLKQWMNQSGLALQSLQGSSSNPCSYIPGQSKGTCRLNGMNIAGSVVRAPAVSFSTNGMEVSVASVASETSNQDQRS</sequence>
<reference evidence="1" key="2">
    <citation type="journal article" date="2023" name="Plants (Basel)">
        <title>Annotation of the Turnera subulata (Passifloraceae) Draft Genome Reveals the S-Locus Evolved after the Divergence of Turneroideae from Passifloroideae in a Stepwise Manner.</title>
        <authorList>
            <person name="Henning P.M."/>
            <person name="Roalson E.H."/>
            <person name="Mir W."/>
            <person name="McCubbin A.G."/>
            <person name="Shore J.S."/>
        </authorList>
    </citation>
    <scope>NUCLEOTIDE SEQUENCE</scope>
    <source>
        <strain evidence="1">F60SS</strain>
    </source>
</reference>
<evidence type="ECO:0000313" key="1">
    <source>
        <dbReference type="EMBL" id="KAJ4829508.1"/>
    </source>
</evidence>
<dbReference type="OrthoDB" id="833235at2759"/>
<protein>
    <submittedName>
        <fullName evidence="1">Uncharacterized protein</fullName>
    </submittedName>
</protein>
<proteinExistence type="predicted"/>